<dbReference type="Proteomes" id="UP000012047">
    <property type="component" value="Unassembled WGS sequence"/>
</dbReference>
<dbReference type="Pfam" id="PF16459">
    <property type="entry name" value="Phage_TAC_13"/>
    <property type="match status" value="1"/>
</dbReference>
<sequence length="113" mass="12335">MAKLNLNEIIHGSLVNSTHPKTIEFKHNGKTETVDIVIKQLPYAVTEPLFTRLNKGEDVVADWIAAALVDDDGKTYLTKKQVAANFTQALAAAVFNTILGIEKAPQDDEGKSD</sequence>
<dbReference type="RefSeq" id="WP_005400100.1">
    <property type="nucleotide sequence ID" value="NZ_GG704964.1"/>
</dbReference>
<dbReference type="HOGENOM" id="CLU_1976776_0_0_6"/>
<dbReference type="AlphaFoldDB" id="D0S8P8"/>
<dbReference type="InterPro" id="IPR024410">
    <property type="entry name" value="Phage_TAC_12"/>
</dbReference>
<name>D0S8P8_ACIJO</name>
<evidence type="ECO:0008006" key="3">
    <source>
        <dbReference type="Google" id="ProtNLM"/>
    </source>
</evidence>
<organism evidence="1 2">
    <name type="scientific">Acinetobacter johnsonii SH046</name>
    <dbReference type="NCBI Taxonomy" id="575586"/>
    <lineage>
        <taxon>Bacteria</taxon>
        <taxon>Pseudomonadati</taxon>
        <taxon>Pseudomonadota</taxon>
        <taxon>Gammaproteobacteria</taxon>
        <taxon>Moraxellales</taxon>
        <taxon>Moraxellaceae</taxon>
        <taxon>Acinetobacter</taxon>
    </lineage>
</organism>
<dbReference type="EMBL" id="GG704964">
    <property type="protein sequence ID" value="EEY97770.1"/>
    <property type="molecule type" value="Genomic_DNA"/>
</dbReference>
<gene>
    <name evidence="1" type="ORF">HMPREF0016_00853</name>
</gene>
<proteinExistence type="predicted"/>
<accession>D0S8P8</accession>
<evidence type="ECO:0000313" key="2">
    <source>
        <dbReference type="Proteomes" id="UP000012047"/>
    </source>
</evidence>
<dbReference type="eggNOG" id="ENOG5031S0D">
    <property type="taxonomic scope" value="Bacteria"/>
</dbReference>
<evidence type="ECO:0000313" key="1">
    <source>
        <dbReference type="EMBL" id="EEY97770.1"/>
    </source>
</evidence>
<protein>
    <recommendedName>
        <fullName evidence="3">Phage tail assembly chaperone</fullName>
    </recommendedName>
</protein>
<reference evidence="2" key="1">
    <citation type="journal article" date="2012" name="PLoS ONE">
        <title>The success of Acinetobacter species; genetic, metabolic and virulence attributes.</title>
        <authorList>
            <person name="Peleg A.Y."/>
            <person name="de Breij A."/>
            <person name="Adams M.D."/>
            <person name="Cerqueira G.M."/>
            <person name="Mocali S."/>
            <person name="Galardini M."/>
            <person name="Nibbering P.H."/>
            <person name="Earl A.M."/>
            <person name="Ward D.V."/>
            <person name="Paterson D.L."/>
            <person name="Seifert H."/>
            <person name="Dijkshoorn L."/>
        </authorList>
    </citation>
    <scope>NUCLEOTIDE SEQUENCE [LARGE SCALE GENOMIC DNA]</scope>
    <source>
        <strain evidence="2">SH046</strain>
    </source>
</reference>